<keyword evidence="6" id="KW-0812">Transmembrane</keyword>
<dbReference type="CDD" id="cd16917">
    <property type="entry name" value="HATPase_UhpB-NarQ-NarX-like"/>
    <property type="match status" value="1"/>
</dbReference>
<keyword evidence="5" id="KW-0902">Two-component regulatory system</keyword>
<feature type="transmembrane region" description="Helical" evidence="6">
    <location>
        <begin position="141"/>
        <end position="163"/>
    </location>
</feature>
<comment type="catalytic activity">
    <reaction evidence="1">
        <text>ATP + protein L-histidine = ADP + protein N-phospho-L-histidine.</text>
        <dbReference type="EC" id="2.7.13.3"/>
    </reaction>
</comment>
<dbReference type="EMBL" id="CP013023">
    <property type="protein sequence ID" value="ANF97101.1"/>
    <property type="molecule type" value="Genomic_DNA"/>
</dbReference>
<dbReference type="InterPro" id="IPR003594">
    <property type="entry name" value="HATPase_dom"/>
</dbReference>
<feature type="transmembrane region" description="Helical" evidence="6">
    <location>
        <begin position="17"/>
        <end position="35"/>
    </location>
</feature>
<dbReference type="PANTHER" id="PTHR24421">
    <property type="entry name" value="NITRATE/NITRITE SENSOR PROTEIN NARX-RELATED"/>
    <property type="match status" value="1"/>
</dbReference>
<sequence>MQSSHHLSGIAQHSRKLMILWTIIVHVAMILIQTLAHEDAFHIVMLSLLLLVFMILNWYFVRLTRNHAMAWIYFAIQLLILCQACYLANYVYGLMTIGLFPLLVGQFAYVYYEKFKIGLFMTIMYIIIVWFAVHLGGMPGVVIPLALFTLMSIIVLGIVNLMLQQYYARMRTQNFLDELEIAHRQVEELTVANERQRMARDLHDTLAQGLVGIIMQLEAIDVHLSKGNHERAQQIVLSSMEGARHTLAEAREVIDNLRLQSADNISFTDAVRQEIERFTLATNIPVASRIDDFRNLPQLLTEHSLYMIRESLTNITRHAQAQHVQVNVLSVQGRLMIEITDDGRGFDPEQIGRQPGHYGLLGMQERVRIMGGKLAITNYLPHGTHIKIEIPFYTGGYNEI</sequence>
<dbReference type="EC" id="2.7.13.3" evidence="2"/>
<dbReference type="SMART" id="SM00387">
    <property type="entry name" value="HATPase_c"/>
    <property type="match status" value="1"/>
</dbReference>
<keyword evidence="6" id="KW-0472">Membrane</keyword>
<dbReference type="Gene3D" id="3.30.565.10">
    <property type="entry name" value="Histidine kinase-like ATPase, C-terminal domain"/>
    <property type="match status" value="1"/>
</dbReference>
<dbReference type="KEGG" id="pbv:AR543_14555"/>
<evidence type="ECO:0000256" key="6">
    <source>
        <dbReference type="SAM" id="Phobius"/>
    </source>
</evidence>
<dbReference type="GO" id="GO:0016020">
    <property type="term" value="C:membrane"/>
    <property type="evidence" value="ECO:0007669"/>
    <property type="project" value="InterPro"/>
</dbReference>
<keyword evidence="6" id="KW-1133">Transmembrane helix</keyword>
<dbReference type="Gene3D" id="1.20.5.1930">
    <property type="match status" value="1"/>
</dbReference>
<dbReference type="OrthoDB" id="9781904at2"/>
<reference evidence="9" key="1">
    <citation type="submission" date="2015-10" db="EMBL/GenBank/DDBJ databases">
        <title>Genome of Paenibacillus bovis sp. nov.</title>
        <authorList>
            <person name="Wu Z."/>
            <person name="Gao C."/>
            <person name="Liu Z."/>
            <person name="Zheng H."/>
        </authorList>
    </citation>
    <scope>NUCLEOTIDE SEQUENCE [LARGE SCALE GENOMIC DNA]</scope>
    <source>
        <strain evidence="9">BD3526</strain>
    </source>
</reference>
<keyword evidence="9" id="KW-1185">Reference proteome</keyword>
<dbReference type="Pfam" id="PF07730">
    <property type="entry name" value="HisKA_3"/>
    <property type="match status" value="1"/>
</dbReference>
<evidence type="ECO:0000313" key="9">
    <source>
        <dbReference type="Proteomes" id="UP000078148"/>
    </source>
</evidence>
<feature type="transmembrane region" description="Helical" evidence="6">
    <location>
        <begin position="68"/>
        <end position="86"/>
    </location>
</feature>
<evidence type="ECO:0000259" key="7">
    <source>
        <dbReference type="SMART" id="SM00387"/>
    </source>
</evidence>
<dbReference type="PANTHER" id="PTHR24421:SF55">
    <property type="entry name" value="SENSOR HISTIDINE KINASE YDFH"/>
    <property type="match status" value="1"/>
</dbReference>
<accession>A0A172ZHI5</accession>
<feature type="domain" description="Histidine kinase/HSP90-like ATPase" evidence="7">
    <location>
        <begin position="300"/>
        <end position="394"/>
    </location>
</feature>
<evidence type="ECO:0000256" key="4">
    <source>
        <dbReference type="ARBA" id="ARBA00022777"/>
    </source>
</evidence>
<evidence type="ECO:0000313" key="8">
    <source>
        <dbReference type="EMBL" id="ANF97101.1"/>
    </source>
</evidence>
<dbReference type="STRING" id="1616788.AR543_14555"/>
<dbReference type="GO" id="GO:0000155">
    <property type="term" value="F:phosphorelay sensor kinase activity"/>
    <property type="evidence" value="ECO:0007669"/>
    <property type="project" value="InterPro"/>
</dbReference>
<feature type="transmembrane region" description="Helical" evidence="6">
    <location>
        <begin position="117"/>
        <end position="135"/>
    </location>
</feature>
<evidence type="ECO:0000256" key="3">
    <source>
        <dbReference type="ARBA" id="ARBA00022679"/>
    </source>
</evidence>
<dbReference type="GO" id="GO:0046983">
    <property type="term" value="F:protein dimerization activity"/>
    <property type="evidence" value="ECO:0007669"/>
    <property type="project" value="InterPro"/>
</dbReference>
<dbReference type="SUPFAM" id="SSF55874">
    <property type="entry name" value="ATPase domain of HSP90 chaperone/DNA topoisomerase II/histidine kinase"/>
    <property type="match status" value="1"/>
</dbReference>
<evidence type="ECO:0000256" key="1">
    <source>
        <dbReference type="ARBA" id="ARBA00000085"/>
    </source>
</evidence>
<feature type="transmembrane region" description="Helical" evidence="6">
    <location>
        <begin position="41"/>
        <end position="61"/>
    </location>
</feature>
<dbReference type="Proteomes" id="UP000078148">
    <property type="component" value="Chromosome"/>
</dbReference>
<dbReference type="InterPro" id="IPR011712">
    <property type="entry name" value="Sig_transdc_His_kin_sub3_dim/P"/>
</dbReference>
<protein>
    <recommendedName>
        <fullName evidence="2">histidine kinase</fullName>
        <ecNumber evidence="2">2.7.13.3</ecNumber>
    </recommendedName>
</protein>
<reference evidence="8 9" key="2">
    <citation type="journal article" date="2016" name="Int. J. Syst. Evol. Microbiol.">
        <title>Paenibacillus bovis sp. nov., isolated from raw yak (Bos grunniens) milk.</title>
        <authorList>
            <person name="Gao C."/>
            <person name="Han J."/>
            <person name="Liu Z."/>
            <person name="Xu X."/>
            <person name="Hang F."/>
            <person name="Wu Z."/>
        </authorList>
    </citation>
    <scope>NUCLEOTIDE SEQUENCE [LARGE SCALE GENOMIC DNA]</scope>
    <source>
        <strain evidence="8 9">BD3526</strain>
    </source>
</reference>
<keyword evidence="4" id="KW-0418">Kinase</keyword>
<evidence type="ECO:0000256" key="5">
    <source>
        <dbReference type="ARBA" id="ARBA00023012"/>
    </source>
</evidence>
<proteinExistence type="predicted"/>
<dbReference type="RefSeq" id="WP_060535217.1">
    <property type="nucleotide sequence ID" value="NZ_CP013023.1"/>
</dbReference>
<dbReference type="Pfam" id="PF02518">
    <property type="entry name" value="HATPase_c"/>
    <property type="match status" value="1"/>
</dbReference>
<dbReference type="AlphaFoldDB" id="A0A172ZHI5"/>
<organism evidence="8 9">
    <name type="scientific">Paenibacillus bovis</name>
    <dbReference type="NCBI Taxonomy" id="1616788"/>
    <lineage>
        <taxon>Bacteria</taxon>
        <taxon>Bacillati</taxon>
        <taxon>Bacillota</taxon>
        <taxon>Bacilli</taxon>
        <taxon>Bacillales</taxon>
        <taxon>Paenibacillaceae</taxon>
        <taxon>Paenibacillus</taxon>
    </lineage>
</organism>
<evidence type="ECO:0000256" key="2">
    <source>
        <dbReference type="ARBA" id="ARBA00012438"/>
    </source>
</evidence>
<name>A0A172ZHI5_9BACL</name>
<keyword evidence="3" id="KW-0808">Transferase</keyword>
<dbReference type="InterPro" id="IPR050482">
    <property type="entry name" value="Sensor_HK_TwoCompSys"/>
</dbReference>
<dbReference type="InterPro" id="IPR036890">
    <property type="entry name" value="HATPase_C_sf"/>
</dbReference>
<gene>
    <name evidence="8" type="ORF">AR543_14555</name>
</gene>
<feature type="transmembrane region" description="Helical" evidence="6">
    <location>
        <begin position="92"/>
        <end position="112"/>
    </location>
</feature>